<evidence type="ECO:0000313" key="2">
    <source>
        <dbReference type="EMBL" id="GMH48981.1"/>
    </source>
</evidence>
<accession>A0A9W6ZB34</accession>
<reference evidence="2" key="1">
    <citation type="submission" date="2022-07" db="EMBL/GenBank/DDBJ databases">
        <title>Genome analysis of Parmales, a sister group of diatoms, reveals the evolutionary specialization of diatoms from phago-mixotrophs to photoautotrophs.</title>
        <authorList>
            <person name="Ban H."/>
            <person name="Sato S."/>
            <person name="Yoshikawa S."/>
            <person name="Kazumasa Y."/>
            <person name="Nakamura Y."/>
            <person name="Ichinomiya M."/>
            <person name="Saitoh K."/>
            <person name="Sato N."/>
            <person name="Blanc-Mathieu R."/>
            <person name="Endo H."/>
            <person name="Kuwata A."/>
            <person name="Ogata H."/>
        </authorList>
    </citation>
    <scope>NUCLEOTIDE SEQUENCE</scope>
</reference>
<dbReference type="Proteomes" id="UP001165082">
    <property type="component" value="Unassembled WGS sequence"/>
</dbReference>
<organism evidence="2 3">
    <name type="scientific">Triparma retinervis</name>
    <dbReference type="NCBI Taxonomy" id="2557542"/>
    <lineage>
        <taxon>Eukaryota</taxon>
        <taxon>Sar</taxon>
        <taxon>Stramenopiles</taxon>
        <taxon>Ochrophyta</taxon>
        <taxon>Bolidophyceae</taxon>
        <taxon>Parmales</taxon>
        <taxon>Triparmaceae</taxon>
        <taxon>Triparma</taxon>
    </lineage>
</organism>
<dbReference type="AlphaFoldDB" id="A0A9W6ZB34"/>
<feature type="non-terminal residue" evidence="2">
    <location>
        <position position="1"/>
    </location>
</feature>
<evidence type="ECO:0000313" key="3">
    <source>
        <dbReference type="Proteomes" id="UP001165082"/>
    </source>
</evidence>
<proteinExistence type="predicted"/>
<keyword evidence="3" id="KW-1185">Reference proteome</keyword>
<protein>
    <submittedName>
        <fullName evidence="2">Uncharacterized protein</fullName>
    </submittedName>
</protein>
<dbReference type="OrthoDB" id="196021at2759"/>
<sequence length="110" mass="12490">ILLTFALFILPQTPDHNFHLHHWLSSWFLGLHCNLPLPYSALVQAFLWGGYVNGVTAWGRGAMLGCEEVYWTGQVNYCDLVPRNWTETGDDDDGGGVPPYVPENWRECPK</sequence>
<evidence type="ECO:0000256" key="1">
    <source>
        <dbReference type="SAM" id="MobiDB-lite"/>
    </source>
</evidence>
<dbReference type="EMBL" id="BRXZ01004444">
    <property type="protein sequence ID" value="GMH48981.1"/>
    <property type="molecule type" value="Genomic_DNA"/>
</dbReference>
<comment type="caution">
    <text evidence="2">The sequence shown here is derived from an EMBL/GenBank/DDBJ whole genome shotgun (WGS) entry which is preliminary data.</text>
</comment>
<feature type="region of interest" description="Disordered" evidence="1">
    <location>
        <begin position="87"/>
        <end position="110"/>
    </location>
</feature>
<name>A0A9W6ZB34_9STRA</name>
<gene>
    <name evidence="2" type="ORF">TrRE_jg9095</name>
</gene>